<sequence length="509" mass="58982">MFRNDWKYTANAKTFESIDLSLFRNTKFWTVLNCIIFVWGIIILKFLLFASDIYTCIKLLAFNSWSNNIIQPYLPFRISKWLFSSCILASVILLIWEFIRGIRIYRTRNISLTYVNNFSRTAYSMFDYSKYCIYFKITPKGKFQKSAFFTFFELKDSLRLLFADTPRQVINGLTLWSVLITVNNENSNIAHGHLESFNGLITKLKTIAKTNHEEAVILSFMLFSFAIWAIFITKLAIAMIMSVYVYYKLIQGQQYSGLKEFVCVTINHNVDALVEKQKKKKGLMSQPYRLSTLSRSSIFDDDIENKAATFATSSETALSNLHNDSTTALIDSGNFNDHKNPGLAKIPTNGSWDSRYDQEVDLSQEPLKTTSMIYENDRDRDRVVMFDVAKHLKGPRYNIVAMHSSDSLPSSESLVSQQALLRQKSLSSSTSSHRARPPPPPLLGAQNSYMRLAQDENPEYERIYTPLRAYTRDGETRNNRFPDRYNSLLDRRERIANEDYGHYLNRHKY</sequence>
<dbReference type="EMBL" id="CU928179">
    <property type="protein sequence ID" value="CAR29272.1"/>
    <property type="molecule type" value="Genomic_DNA"/>
</dbReference>
<proteinExistence type="predicted"/>
<keyword evidence="2" id="KW-1133">Transmembrane helix</keyword>
<feature type="region of interest" description="Disordered" evidence="1">
    <location>
        <begin position="405"/>
        <end position="446"/>
    </location>
</feature>
<evidence type="ECO:0000313" key="3">
    <source>
        <dbReference type="EMBL" id="CAR29272.1"/>
    </source>
</evidence>
<evidence type="ECO:0000313" key="4">
    <source>
        <dbReference type="Proteomes" id="UP000008536"/>
    </source>
</evidence>
<keyword evidence="4" id="KW-1185">Reference proteome</keyword>
<organism evidence="3 4">
    <name type="scientific">Zygosaccharomyces rouxii (strain ATCC 2623 / CBS 732 / NBRC 1130 / NCYC 568 / NRRL Y-229)</name>
    <dbReference type="NCBI Taxonomy" id="559307"/>
    <lineage>
        <taxon>Eukaryota</taxon>
        <taxon>Fungi</taxon>
        <taxon>Dikarya</taxon>
        <taxon>Ascomycota</taxon>
        <taxon>Saccharomycotina</taxon>
        <taxon>Saccharomycetes</taxon>
        <taxon>Saccharomycetales</taxon>
        <taxon>Saccharomycetaceae</taxon>
        <taxon>Zygosaccharomyces</taxon>
    </lineage>
</organism>
<dbReference type="InterPro" id="IPR031606">
    <property type="entry name" value="Kch1/2"/>
</dbReference>
<feature type="compositionally biased region" description="Low complexity" evidence="1">
    <location>
        <begin position="405"/>
        <end position="432"/>
    </location>
</feature>
<feature type="transmembrane region" description="Helical" evidence="2">
    <location>
        <begin position="28"/>
        <end position="50"/>
    </location>
</feature>
<feature type="transmembrane region" description="Helical" evidence="2">
    <location>
        <begin position="81"/>
        <end position="99"/>
    </location>
</feature>
<dbReference type="STRING" id="559307.C5DZI8"/>
<dbReference type="GO" id="GO:0005886">
    <property type="term" value="C:plasma membrane"/>
    <property type="evidence" value="ECO:0007669"/>
    <property type="project" value="InterPro"/>
</dbReference>
<protein>
    <submittedName>
        <fullName evidence="3">ZYRO0G04796p</fullName>
    </submittedName>
</protein>
<dbReference type="HOGENOM" id="CLU_036942_1_0_1"/>
<evidence type="ECO:0000256" key="1">
    <source>
        <dbReference type="SAM" id="MobiDB-lite"/>
    </source>
</evidence>
<dbReference type="InParanoid" id="C5DZI8"/>
<dbReference type="Pfam" id="PF16944">
    <property type="entry name" value="KCH"/>
    <property type="match status" value="1"/>
</dbReference>
<dbReference type="FunCoup" id="C5DZI8">
    <property type="interactions" value="26"/>
</dbReference>
<dbReference type="GO" id="GO:0015079">
    <property type="term" value="F:potassium ion transmembrane transporter activity"/>
    <property type="evidence" value="ECO:0007669"/>
    <property type="project" value="InterPro"/>
</dbReference>
<dbReference type="GeneID" id="8206001"/>
<name>C5DZI8_ZYGRC</name>
<dbReference type="Proteomes" id="UP000008536">
    <property type="component" value="Chromosome G"/>
</dbReference>
<evidence type="ECO:0000256" key="2">
    <source>
        <dbReference type="SAM" id="Phobius"/>
    </source>
</evidence>
<dbReference type="PANTHER" id="PTHR36424:SF1">
    <property type="entry name" value="LOW AFFINITY K(+) TRANSPORTER 1-RELATED"/>
    <property type="match status" value="1"/>
</dbReference>
<accession>C5DZI8</accession>
<gene>
    <name evidence="3" type="ordered locus">ZYRO0G04796g</name>
</gene>
<dbReference type="PANTHER" id="PTHR36424">
    <property type="entry name" value="PHEROMONE-REGULATED MEMBRANE PROTEIN 6"/>
    <property type="match status" value="1"/>
</dbReference>
<keyword evidence="2" id="KW-0472">Membrane</keyword>
<feature type="transmembrane region" description="Helical" evidence="2">
    <location>
        <begin position="215"/>
        <end position="247"/>
    </location>
</feature>
<reference evidence="3 4" key="1">
    <citation type="journal article" date="2009" name="Genome Res.">
        <title>Comparative genomics of protoploid Saccharomycetaceae.</title>
        <authorList>
            <consortium name="The Genolevures Consortium"/>
            <person name="Souciet J.-L."/>
            <person name="Dujon B."/>
            <person name="Gaillardin C."/>
            <person name="Johnston M."/>
            <person name="Baret P.V."/>
            <person name="Cliften P."/>
            <person name="Sherman D.J."/>
            <person name="Weissenbach J."/>
            <person name="Westhof E."/>
            <person name="Wincker P."/>
            <person name="Jubin C."/>
            <person name="Poulain J."/>
            <person name="Barbe V."/>
            <person name="Segurens B."/>
            <person name="Artiguenave F."/>
            <person name="Anthouard V."/>
            <person name="Vacherie B."/>
            <person name="Val M.-E."/>
            <person name="Fulton R.S."/>
            <person name="Minx P."/>
            <person name="Wilson R."/>
            <person name="Durrens P."/>
            <person name="Jean G."/>
            <person name="Marck C."/>
            <person name="Martin T."/>
            <person name="Nikolski M."/>
            <person name="Rolland T."/>
            <person name="Seret M.-L."/>
            <person name="Casaregola S."/>
            <person name="Despons L."/>
            <person name="Fairhead C."/>
            <person name="Fischer G."/>
            <person name="Lafontaine I."/>
            <person name="Leh V."/>
            <person name="Lemaire M."/>
            <person name="de Montigny J."/>
            <person name="Neuveglise C."/>
            <person name="Thierry A."/>
            <person name="Blanc-Lenfle I."/>
            <person name="Bleykasten C."/>
            <person name="Diffels J."/>
            <person name="Fritsch E."/>
            <person name="Frangeul L."/>
            <person name="Goeffon A."/>
            <person name="Jauniaux N."/>
            <person name="Kachouri-Lafond R."/>
            <person name="Payen C."/>
            <person name="Potier S."/>
            <person name="Pribylova L."/>
            <person name="Ozanne C."/>
            <person name="Richard G.-F."/>
            <person name="Sacerdot C."/>
            <person name="Straub M.-L."/>
            <person name="Talla E."/>
        </authorList>
    </citation>
    <scope>NUCLEOTIDE SEQUENCE [LARGE SCALE GENOMIC DNA]</scope>
    <source>
        <strain evidence="3 4">ATCC 2623 / CBS 732 / BCRC 21506 / NBRC 1130 / NCYC 568 / NRRL Y-229</strain>
    </source>
</reference>
<dbReference type="RefSeq" id="XP_002498205.1">
    <property type="nucleotide sequence ID" value="XM_002498160.1"/>
</dbReference>
<dbReference type="AlphaFoldDB" id="C5DZI8"/>
<keyword evidence="2" id="KW-0812">Transmembrane</keyword>
<dbReference type="KEGG" id="zro:ZYRO0G04796g"/>